<dbReference type="GO" id="GO:0044550">
    <property type="term" value="P:secondary metabolite biosynthetic process"/>
    <property type="evidence" value="ECO:0007669"/>
    <property type="project" value="UniProtKB-ARBA"/>
</dbReference>
<evidence type="ECO:0000256" key="1">
    <source>
        <dbReference type="ARBA" id="ARBA00001971"/>
    </source>
</evidence>
<dbReference type="eggNOG" id="KOG0156">
    <property type="taxonomic scope" value="Eukaryota"/>
</dbReference>
<dbReference type="InterPro" id="IPR002401">
    <property type="entry name" value="Cyt_P450_E_grp-I"/>
</dbReference>
<dbReference type="Gramene" id="KCW71323">
    <property type="protein sequence ID" value="KCW71323"/>
    <property type="gene ID" value="EUGRSUZ_F04405"/>
</dbReference>
<dbReference type="InterPro" id="IPR017972">
    <property type="entry name" value="Cyt_P450_CS"/>
</dbReference>
<dbReference type="GO" id="GO:0005506">
    <property type="term" value="F:iron ion binding"/>
    <property type="evidence" value="ECO:0007669"/>
    <property type="project" value="InterPro"/>
</dbReference>
<keyword evidence="5 9" id="KW-0560">Oxidoreductase</keyword>
<dbReference type="InterPro" id="IPR036396">
    <property type="entry name" value="Cyt_P450_sf"/>
</dbReference>
<feature type="binding site" description="axial binding residue" evidence="8">
    <location>
        <position position="447"/>
    </location>
    <ligand>
        <name>heme</name>
        <dbReference type="ChEBI" id="CHEBI:30413"/>
    </ligand>
    <ligandPart>
        <name>Fe</name>
        <dbReference type="ChEBI" id="CHEBI:18248"/>
    </ligandPart>
</feature>
<dbReference type="PANTHER" id="PTHR47944:SF4">
    <property type="entry name" value="OS09G0441700 PROTEIN"/>
    <property type="match status" value="1"/>
</dbReference>
<keyword evidence="3 8" id="KW-0349">Heme</keyword>
<evidence type="ECO:0000256" key="7">
    <source>
        <dbReference type="ARBA" id="ARBA00023033"/>
    </source>
</evidence>
<dbReference type="Pfam" id="PF00067">
    <property type="entry name" value="p450"/>
    <property type="match status" value="1"/>
</dbReference>
<proteinExistence type="inferred from homology"/>
<keyword evidence="10" id="KW-1133">Transmembrane helix</keyword>
<name>A0A059BYN4_EUCGR</name>
<reference evidence="11" key="1">
    <citation type="submission" date="2013-07" db="EMBL/GenBank/DDBJ databases">
        <title>The genome of Eucalyptus grandis.</title>
        <authorList>
            <person name="Schmutz J."/>
            <person name="Hayes R."/>
            <person name="Myburg A."/>
            <person name="Tuskan G."/>
            <person name="Grattapaglia D."/>
            <person name="Rokhsar D.S."/>
        </authorList>
    </citation>
    <scope>NUCLEOTIDE SEQUENCE</scope>
    <source>
        <tissue evidence="11">Leaf extractions</tissue>
    </source>
</reference>
<dbReference type="PRINTS" id="PR00463">
    <property type="entry name" value="EP450I"/>
</dbReference>
<dbReference type="PANTHER" id="PTHR47944">
    <property type="entry name" value="CYTOCHROME P450 98A9"/>
    <property type="match status" value="1"/>
</dbReference>
<evidence type="ECO:0000256" key="10">
    <source>
        <dbReference type="SAM" id="Phobius"/>
    </source>
</evidence>
<gene>
    <name evidence="11" type="ORF">EUGRSUZ_F04405</name>
</gene>
<evidence type="ECO:0000256" key="5">
    <source>
        <dbReference type="ARBA" id="ARBA00023002"/>
    </source>
</evidence>
<evidence type="ECO:0000256" key="4">
    <source>
        <dbReference type="ARBA" id="ARBA00022723"/>
    </source>
</evidence>
<dbReference type="FunFam" id="1.10.630.10:FF:000038">
    <property type="entry name" value="Cytochrome P450 84A1"/>
    <property type="match status" value="1"/>
</dbReference>
<dbReference type="CDD" id="cd20618">
    <property type="entry name" value="CYP71_clan"/>
    <property type="match status" value="1"/>
</dbReference>
<keyword evidence="10" id="KW-0472">Membrane</keyword>
<feature type="transmembrane region" description="Helical" evidence="10">
    <location>
        <begin position="6"/>
        <end position="24"/>
    </location>
</feature>
<dbReference type="GO" id="GO:0020037">
    <property type="term" value="F:heme binding"/>
    <property type="evidence" value="ECO:0007669"/>
    <property type="project" value="InterPro"/>
</dbReference>
<evidence type="ECO:0000256" key="9">
    <source>
        <dbReference type="RuleBase" id="RU000461"/>
    </source>
</evidence>
<dbReference type="KEGG" id="egr:104450982"/>
<sequence length="510" mass="57940">MDAPSWVAYGIACLAAAFLLLLLLSGHLRRRQLKLPPGPKPWPIIGNLNLIGPLPHRSIHDLSRTYGPLMKLQFGYYDVVVGCSADMAKALLQTHGTVFAYRPNLAAGKYTAYNYSDVLWSPYGPYLRQARKIFLTHLFSAARLQSFEYIRVEETRVLTRNMFEGKGQPVNLKDHLSDLTLNVISRMVLGKKYTDKFESSDIVLPEEFKKMIAEWFMLNGVVNIGDFAPWLNFLDLRGYIKRMKALSKKFDRFLEHVVDEHEARRVGLKGHEAKDMVDVLLQHVDDPNVEVKIERHGVKALIQDLIVGGTGTSAMSVEWAISELLKNPWVYDKATRELNSIIGRERWVQEADLSNLPYINAIVKETMRLHPPGAFLAPRYASQDCKVAGYDVPRGTRVIVSAWSIMRDPKYWDEPEKFRPERFVGKAIDVKGQNFELLPFGSGRRMCPGYNFGLKVIPTSLANLIHGFTWRLPGDLMREDLNMEEVAGLSAPRKIPLVAVAEPRLPLHLY</sequence>
<evidence type="ECO:0000256" key="8">
    <source>
        <dbReference type="PIRSR" id="PIRSR602401-1"/>
    </source>
</evidence>
<evidence type="ECO:0000313" key="11">
    <source>
        <dbReference type="EMBL" id="KCW71323.1"/>
    </source>
</evidence>
<keyword evidence="4 8" id="KW-0479">Metal-binding</keyword>
<comment type="similarity">
    <text evidence="2 9">Belongs to the cytochrome P450 family.</text>
</comment>
<dbReference type="OMA" id="MLDEWIA"/>
<organism evidence="11">
    <name type="scientific">Eucalyptus grandis</name>
    <name type="common">Flooded gum</name>
    <dbReference type="NCBI Taxonomy" id="71139"/>
    <lineage>
        <taxon>Eukaryota</taxon>
        <taxon>Viridiplantae</taxon>
        <taxon>Streptophyta</taxon>
        <taxon>Embryophyta</taxon>
        <taxon>Tracheophyta</taxon>
        <taxon>Spermatophyta</taxon>
        <taxon>Magnoliopsida</taxon>
        <taxon>eudicotyledons</taxon>
        <taxon>Gunneridae</taxon>
        <taxon>Pentapetalae</taxon>
        <taxon>rosids</taxon>
        <taxon>malvids</taxon>
        <taxon>Myrtales</taxon>
        <taxon>Myrtaceae</taxon>
        <taxon>Myrtoideae</taxon>
        <taxon>Eucalypteae</taxon>
        <taxon>Eucalyptus</taxon>
    </lineage>
</organism>
<dbReference type="GO" id="GO:0016705">
    <property type="term" value="F:oxidoreductase activity, acting on paired donors, with incorporation or reduction of molecular oxygen"/>
    <property type="evidence" value="ECO:0007669"/>
    <property type="project" value="InterPro"/>
</dbReference>
<dbReference type="PRINTS" id="PR00385">
    <property type="entry name" value="P450"/>
</dbReference>
<dbReference type="GO" id="GO:0004497">
    <property type="term" value="F:monooxygenase activity"/>
    <property type="evidence" value="ECO:0007669"/>
    <property type="project" value="UniProtKB-KW"/>
</dbReference>
<keyword evidence="6 8" id="KW-0408">Iron</keyword>
<dbReference type="SUPFAM" id="SSF48264">
    <property type="entry name" value="Cytochrome P450"/>
    <property type="match status" value="1"/>
</dbReference>
<dbReference type="AlphaFoldDB" id="A0A059BYN4"/>
<dbReference type="EMBL" id="KK198758">
    <property type="protein sequence ID" value="KCW71323.1"/>
    <property type="molecule type" value="Genomic_DNA"/>
</dbReference>
<comment type="cofactor">
    <cofactor evidence="1 8">
        <name>heme</name>
        <dbReference type="ChEBI" id="CHEBI:30413"/>
    </cofactor>
</comment>
<evidence type="ECO:0000256" key="2">
    <source>
        <dbReference type="ARBA" id="ARBA00010617"/>
    </source>
</evidence>
<keyword evidence="10" id="KW-0812">Transmembrane</keyword>
<keyword evidence="7 9" id="KW-0503">Monooxygenase</keyword>
<evidence type="ECO:0000256" key="3">
    <source>
        <dbReference type="ARBA" id="ARBA00022617"/>
    </source>
</evidence>
<dbReference type="PROSITE" id="PS00086">
    <property type="entry name" value="CYTOCHROME_P450"/>
    <property type="match status" value="1"/>
</dbReference>
<evidence type="ECO:0000256" key="6">
    <source>
        <dbReference type="ARBA" id="ARBA00023004"/>
    </source>
</evidence>
<dbReference type="OrthoDB" id="2789670at2759"/>
<protein>
    <submittedName>
        <fullName evidence="11">Uncharacterized protein</fullName>
    </submittedName>
</protein>
<dbReference type="InParanoid" id="A0A059BYN4"/>
<dbReference type="InterPro" id="IPR001128">
    <property type="entry name" value="Cyt_P450"/>
</dbReference>
<accession>A0A059BYN4</accession>
<dbReference type="Gene3D" id="1.10.630.10">
    <property type="entry name" value="Cytochrome P450"/>
    <property type="match status" value="1"/>
</dbReference>